<proteinExistence type="inferred from homology"/>
<dbReference type="Gene3D" id="2.60.40.420">
    <property type="entry name" value="Cupredoxins - blue copper proteins"/>
    <property type="match status" value="5"/>
</dbReference>
<evidence type="ECO:0000256" key="1">
    <source>
        <dbReference type="ARBA" id="ARBA00010609"/>
    </source>
</evidence>
<keyword evidence="7" id="KW-1015">Disulfide bond</keyword>
<evidence type="ECO:0000256" key="7">
    <source>
        <dbReference type="ARBA" id="ARBA00023157"/>
    </source>
</evidence>
<dbReference type="PANTHER" id="PTHR11709:SF226">
    <property type="entry name" value="CERULOPLASMIN"/>
    <property type="match status" value="1"/>
</dbReference>
<dbReference type="SUPFAM" id="SSF49503">
    <property type="entry name" value="Cupredoxins"/>
    <property type="match status" value="6"/>
</dbReference>
<feature type="chain" id="PRO_5034878733" description="ferroxidase" evidence="9">
    <location>
        <begin position="20"/>
        <end position="968"/>
    </location>
</feature>
<protein>
    <recommendedName>
        <fullName evidence="2">ferroxidase</fullName>
        <ecNumber evidence="2">1.16.3.1</ecNumber>
    </recommendedName>
</protein>
<keyword evidence="4 9" id="KW-0732">Signal</keyword>
<evidence type="ECO:0000256" key="5">
    <source>
        <dbReference type="ARBA" id="ARBA00022737"/>
    </source>
</evidence>
<evidence type="ECO:0000256" key="8">
    <source>
        <dbReference type="ARBA" id="ARBA00023180"/>
    </source>
</evidence>
<name>A0A8B9Q033_APTOW</name>
<dbReference type="InterPro" id="IPR008972">
    <property type="entry name" value="Cupredoxin"/>
</dbReference>
<evidence type="ECO:0000313" key="12">
    <source>
        <dbReference type="Ensembl" id="ENSAOWP00000020265.1"/>
    </source>
</evidence>
<dbReference type="CDD" id="cd11012">
    <property type="entry name" value="CuRO_6_ceruloplasmin"/>
    <property type="match status" value="1"/>
</dbReference>
<feature type="domain" description="Plastocyanin-like" evidence="10">
    <location>
        <begin position="866"/>
        <end position="966"/>
    </location>
</feature>
<keyword evidence="3" id="KW-0479">Metal-binding</keyword>
<dbReference type="PROSITE" id="PS00080">
    <property type="entry name" value="MULTICOPPER_OXIDASE2"/>
    <property type="match status" value="1"/>
</dbReference>
<organism evidence="12 13">
    <name type="scientific">Apteryx owenii</name>
    <name type="common">Little spotted kiwi</name>
    <dbReference type="NCBI Taxonomy" id="8824"/>
    <lineage>
        <taxon>Eukaryota</taxon>
        <taxon>Metazoa</taxon>
        <taxon>Chordata</taxon>
        <taxon>Craniata</taxon>
        <taxon>Vertebrata</taxon>
        <taxon>Euteleostomi</taxon>
        <taxon>Archelosauria</taxon>
        <taxon>Archosauria</taxon>
        <taxon>Dinosauria</taxon>
        <taxon>Saurischia</taxon>
        <taxon>Theropoda</taxon>
        <taxon>Coelurosauria</taxon>
        <taxon>Aves</taxon>
        <taxon>Palaeognathae</taxon>
        <taxon>Apterygiformes</taxon>
        <taxon>Apterygidae</taxon>
        <taxon>Apteryx</taxon>
    </lineage>
</organism>
<evidence type="ECO:0000256" key="6">
    <source>
        <dbReference type="ARBA" id="ARBA00023002"/>
    </source>
</evidence>
<dbReference type="GO" id="GO:0005886">
    <property type="term" value="C:plasma membrane"/>
    <property type="evidence" value="ECO:0007669"/>
    <property type="project" value="TreeGrafter"/>
</dbReference>
<feature type="signal peptide" evidence="9">
    <location>
        <begin position="1"/>
        <end position="19"/>
    </location>
</feature>
<dbReference type="InterPro" id="IPR002355">
    <property type="entry name" value="Cu_oxidase_Cu_BS"/>
</dbReference>
<dbReference type="FunFam" id="2.60.40.420:FF:000009">
    <property type="entry name" value="Ceruloplasmin"/>
    <property type="match status" value="1"/>
</dbReference>
<dbReference type="Pfam" id="PF07731">
    <property type="entry name" value="Cu-oxidase_2"/>
    <property type="match status" value="1"/>
</dbReference>
<dbReference type="InterPro" id="IPR033138">
    <property type="entry name" value="Cu_oxidase_CS"/>
</dbReference>
<evidence type="ECO:0000313" key="13">
    <source>
        <dbReference type="Proteomes" id="UP000694424"/>
    </source>
</evidence>
<dbReference type="EC" id="1.16.3.1" evidence="2"/>
<accession>A0A8B9Q033</accession>
<keyword evidence="5" id="KW-0677">Repeat</keyword>
<dbReference type="InterPro" id="IPR011706">
    <property type="entry name" value="Cu-oxidase_C"/>
</dbReference>
<dbReference type="InterPro" id="IPR011707">
    <property type="entry name" value="Cu-oxidase-like_N"/>
</dbReference>
<evidence type="ECO:0000256" key="4">
    <source>
        <dbReference type="ARBA" id="ARBA00022729"/>
    </source>
</evidence>
<reference evidence="12" key="1">
    <citation type="submission" date="2025-08" db="UniProtKB">
        <authorList>
            <consortium name="Ensembl"/>
        </authorList>
    </citation>
    <scope>IDENTIFICATION</scope>
</reference>
<dbReference type="FunFam" id="2.60.40.420:FF:000084">
    <property type="entry name" value="Ceruloplasmin"/>
    <property type="match status" value="1"/>
</dbReference>
<dbReference type="FunFam" id="2.60.40.420:FF:000015">
    <property type="entry name" value="Ceruloplasmin"/>
    <property type="match status" value="1"/>
</dbReference>
<evidence type="ECO:0000256" key="2">
    <source>
        <dbReference type="ARBA" id="ARBA00013107"/>
    </source>
</evidence>
<dbReference type="PANTHER" id="PTHR11709">
    <property type="entry name" value="MULTI-COPPER OXIDASE"/>
    <property type="match status" value="1"/>
</dbReference>
<dbReference type="GO" id="GO:0005507">
    <property type="term" value="F:copper ion binding"/>
    <property type="evidence" value="ECO:0007669"/>
    <property type="project" value="InterPro"/>
</dbReference>
<sequence length="968" mass="110572">MKLFFLNCLLVSCCCQVGAVNREYYIGIIETVWNYAPGNKNILSGQKAEVFLKRGPQRIGSIYKKAVYTQYTNNLYDVIVEKPSWLGFLGPIIKGEVGDSIIIHLKNFASRNYTLHPHGVTYTKENEGAFYPDNTKDLQKRDDTVKPGDQYTYTWDVTEDQGPANGDADCITRVYHSHIDAPRDVASGLVGPLLICRKGTMSKDSDKHFDAEFILMFSVMDENFSWYLEDNIRTYCSDPSSVHKDDEDFQESNKMHSINGYMYGYLPDLTMCVEDRVKWHLLGMGNEADIHSAYFHGQTLIERNHRVDTISLFPATFIDAVMIPRSPGEWLLSCQVNDHIEGGMQALFKVRECGKSTTNHNESTQIRQYFIAAEEIIWNYGPSAMNHFTGQELIADSESQIFFEQSETRIGGSYKKAVYKEYTDHTFTEHKKRLPEDVHLGLLGPVIKAEVGESIRVTFRNNASHPFSIQPHGVSYRKSNEGALYGAFSGGALFDENLSWYLDDNILMFTLNPNKIAKDDEDFQESNKMHSINGYMYGNQPGLDMCKGNVVSWHLMSVGSEVDVHGIYFSENTFLTKGTRRDTANLFPHTSLTAIMKPDCEGVFEVSCLTTDHYTGGMKQKYEVKQCHWWNVDPSLYLHEKTYYIAAVEVEWDYSPNRTWEFERHQFHEESPGNPFLNKDDKFIGSKYRKVVYREYTDQTFSTPKKRAEEQQHLGIQGPLLMSNIGDKVVIVFKNLASRPYSIHAHGVKTDSSVVAVTNPGETKIYVWKIPERSSSGRGDPHCIAWAYHSTVDIIKDIYSGLIGTLVVCHRHYLPSFHAKKKVQFALLFMVFDENESWYLDENIKTYSTNPHLVDKEDEEFLESNKMHAINGKVFGNLHGLTMHVGDKVSWYLMGMGNEVDIHTAHFHGHSFDYKQTGVYRADVFDLFPGTFQTVEMIPQNPGTWLLHCHVTDHIHAGMEATYTVLPK</sequence>
<keyword evidence="8" id="KW-0325">Glycoprotein</keyword>
<comment type="similarity">
    <text evidence="1">Belongs to the multicopper oxidase family.</text>
</comment>
<dbReference type="InterPro" id="IPR048236">
    <property type="entry name" value="Ceruloplasmin-like_CuRO_5"/>
</dbReference>
<evidence type="ECO:0000259" key="10">
    <source>
        <dbReference type="Pfam" id="PF07731"/>
    </source>
</evidence>
<dbReference type="FunFam" id="2.60.40.420:FF:000037">
    <property type="entry name" value="Ceruloplasmin"/>
    <property type="match status" value="1"/>
</dbReference>
<dbReference type="GO" id="GO:0004322">
    <property type="term" value="F:ferroxidase activity"/>
    <property type="evidence" value="ECO:0007669"/>
    <property type="project" value="UniProtKB-EC"/>
</dbReference>
<dbReference type="PROSITE" id="PS00079">
    <property type="entry name" value="MULTICOPPER_OXIDASE1"/>
    <property type="match status" value="2"/>
</dbReference>
<evidence type="ECO:0000259" key="11">
    <source>
        <dbReference type="Pfam" id="PF07732"/>
    </source>
</evidence>
<feature type="domain" description="Plastocyanin-like" evidence="11">
    <location>
        <begin position="88"/>
        <end position="197"/>
    </location>
</feature>
<dbReference type="CDD" id="cd04225">
    <property type="entry name" value="CuRO_5_ceruloplasmin"/>
    <property type="match status" value="1"/>
</dbReference>
<dbReference type="Proteomes" id="UP000694424">
    <property type="component" value="Unplaced"/>
</dbReference>
<evidence type="ECO:0000256" key="9">
    <source>
        <dbReference type="SAM" id="SignalP"/>
    </source>
</evidence>
<keyword evidence="13" id="KW-1185">Reference proteome</keyword>
<dbReference type="Pfam" id="PF07732">
    <property type="entry name" value="Cu-oxidase_3"/>
    <property type="match status" value="1"/>
</dbReference>
<reference evidence="12" key="2">
    <citation type="submission" date="2025-09" db="UniProtKB">
        <authorList>
            <consortium name="Ensembl"/>
        </authorList>
    </citation>
    <scope>IDENTIFICATION</scope>
</reference>
<dbReference type="AlphaFoldDB" id="A0A8B9Q033"/>
<dbReference type="CDD" id="cd11021">
    <property type="entry name" value="CuRO_2_ceruloplasmin"/>
    <property type="match status" value="1"/>
</dbReference>
<dbReference type="GO" id="GO:0006826">
    <property type="term" value="P:iron ion transport"/>
    <property type="evidence" value="ECO:0007669"/>
    <property type="project" value="TreeGrafter"/>
</dbReference>
<evidence type="ECO:0000256" key="3">
    <source>
        <dbReference type="ARBA" id="ARBA00022723"/>
    </source>
</evidence>
<dbReference type="Ensembl" id="ENSAOWT00000022961.1">
    <property type="protein sequence ID" value="ENSAOWP00000020265.1"/>
    <property type="gene ID" value="ENSAOWG00000013629.1"/>
</dbReference>
<dbReference type="InterPro" id="IPR045087">
    <property type="entry name" value="Cu-oxidase_fam"/>
</dbReference>
<keyword evidence="6" id="KW-0560">Oxidoreductase</keyword>